<evidence type="ECO:0008006" key="3">
    <source>
        <dbReference type="Google" id="ProtNLM"/>
    </source>
</evidence>
<evidence type="ECO:0000313" key="1">
    <source>
        <dbReference type="EMBL" id="GFO23150.1"/>
    </source>
</evidence>
<accession>A0AAV4BV10</accession>
<keyword evidence="2" id="KW-1185">Reference proteome</keyword>
<comment type="caution">
    <text evidence="1">The sequence shown here is derived from an EMBL/GenBank/DDBJ whole genome shotgun (WGS) entry which is preliminary data.</text>
</comment>
<name>A0AAV4BV10_9GAST</name>
<evidence type="ECO:0000313" key="2">
    <source>
        <dbReference type="Proteomes" id="UP000735302"/>
    </source>
</evidence>
<proteinExistence type="predicted"/>
<gene>
    <name evidence="1" type="ORF">PoB_004965500</name>
</gene>
<dbReference type="EMBL" id="BLXT01005502">
    <property type="protein sequence ID" value="GFO23150.1"/>
    <property type="molecule type" value="Genomic_DNA"/>
</dbReference>
<dbReference type="AlphaFoldDB" id="A0AAV4BV10"/>
<sequence>MISCITILIVVGVGRQAQTRCRKVFLVKDRVFSHRATSALIIIVSLAGVGGRLKFAAERSYRSKIDFSSPRVTSSPWLWHALVEDSNPLQKSPTG</sequence>
<reference evidence="1 2" key="1">
    <citation type="journal article" date="2021" name="Elife">
        <title>Chloroplast acquisition without the gene transfer in kleptoplastic sea slugs, Plakobranchus ocellatus.</title>
        <authorList>
            <person name="Maeda T."/>
            <person name="Takahashi S."/>
            <person name="Yoshida T."/>
            <person name="Shimamura S."/>
            <person name="Takaki Y."/>
            <person name="Nagai Y."/>
            <person name="Toyoda A."/>
            <person name="Suzuki Y."/>
            <person name="Arimoto A."/>
            <person name="Ishii H."/>
            <person name="Satoh N."/>
            <person name="Nishiyama T."/>
            <person name="Hasebe M."/>
            <person name="Maruyama T."/>
            <person name="Minagawa J."/>
            <person name="Obokata J."/>
            <person name="Shigenobu S."/>
        </authorList>
    </citation>
    <scope>NUCLEOTIDE SEQUENCE [LARGE SCALE GENOMIC DNA]</scope>
</reference>
<organism evidence="1 2">
    <name type="scientific">Plakobranchus ocellatus</name>
    <dbReference type="NCBI Taxonomy" id="259542"/>
    <lineage>
        <taxon>Eukaryota</taxon>
        <taxon>Metazoa</taxon>
        <taxon>Spiralia</taxon>
        <taxon>Lophotrochozoa</taxon>
        <taxon>Mollusca</taxon>
        <taxon>Gastropoda</taxon>
        <taxon>Heterobranchia</taxon>
        <taxon>Euthyneura</taxon>
        <taxon>Panpulmonata</taxon>
        <taxon>Sacoglossa</taxon>
        <taxon>Placobranchoidea</taxon>
        <taxon>Plakobranchidae</taxon>
        <taxon>Plakobranchus</taxon>
    </lineage>
</organism>
<protein>
    <recommendedName>
        <fullName evidence="3">Secreted protein</fullName>
    </recommendedName>
</protein>
<dbReference type="Proteomes" id="UP000735302">
    <property type="component" value="Unassembled WGS sequence"/>
</dbReference>